<dbReference type="RefSeq" id="WP_206092725.1">
    <property type="nucleotide sequence ID" value="NZ_CP065053.1"/>
</dbReference>
<dbReference type="NCBIfam" id="NF033539">
    <property type="entry name" value="transpos_IS1380"/>
    <property type="match status" value="1"/>
</dbReference>
<dbReference type="InterPro" id="IPR047960">
    <property type="entry name" value="Transpos_IS1380"/>
</dbReference>
<sequence length="460" mass="51144">MNSTPEQLRFASIPAHSVRADFAGGGLSSDLGPVLLRGVDLQIGLTKRLAAALPDRRHQSYVSHSYHDLLTQRIYQIGCGYEDGNDANSLRHDPMFKLGAARLPFDDEAALASGATISRFEHAASRQDIYRVSEALVEQFIASFSSPPKSLILDLDHSEDACYGQQPLAFYNHHYGSTCYLPLMIFDGQSGGLIAAVLRPGRRPFGEENAMIMRRVLTRIRQHFPATHILVRGDGHFSGPELMSLIDSMSNVDFIFGFACNPKLLAMAEPTRLRAIDRWVAAQSQDVVPNAVRLFDEFAYQARSWPRAWRVLLKAEVMALGENTRFIVTSLPGLDAGMLYEDIYCARGQAENYIKHLKDDLAADRTSCTSFLANCMRLLLHAAAYILQQQLRTEGLRHTALSQAQPSTVISKLFKIAVQVRQCKNKIVLHLPSACPVRDLLQTLTERLYLATPAKSLNSS</sequence>
<dbReference type="SUPFAM" id="SSF53098">
    <property type="entry name" value="Ribonuclease H-like"/>
    <property type="match status" value="1"/>
</dbReference>
<organism evidence="2 3">
    <name type="scientific">Massilia antarctica</name>
    <dbReference type="NCBI Taxonomy" id="2765360"/>
    <lineage>
        <taxon>Bacteria</taxon>
        <taxon>Pseudomonadati</taxon>
        <taxon>Pseudomonadota</taxon>
        <taxon>Betaproteobacteria</taxon>
        <taxon>Burkholderiales</taxon>
        <taxon>Oxalobacteraceae</taxon>
        <taxon>Telluria group</taxon>
        <taxon>Massilia</taxon>
    </lineage>
</organism>
<gene>
    <name evidence="2" type="ORF">IV454_18145</name>
</gene>
<protein>
    <submittedName>
        <fullName evidence="2">IS1380 family transposase</fullName>
    </submittedName>
</protein>
<dbReference type="Pfam" id="PF13701">
    <property type="entry name" value="DDE_Tnp_1_4"/>
    <property type="match status" value="1"/>
</dbReference>
<evidence type="ECO:0000259" key="1">
    <source>
        <dbReference type="Pfam" id="PF13701"/>
    </source>
</evidence>
<proteinExistence type="predicted"/>
<reference evidence="2 3" key="1">
    <citation type="submission" date="2020-11" db="EMBL/GenBank/DDBJ databases">
        <authorList>
            <person name="Sun Q."/>
        </authorList>
    </citation>
    <scope>NUCLEOTIDE SEQUENCE [LARGE SCALE GENOMIC DNA]</scope>
    <source>
        <strain evidence="2 3">P8398</strain>
    </source>
</reference>
<dbReference type="Proteomes" id="UP000662888">
    <property type="component" value="Chromosome"/>
</dbReference>
<name>A0AA48WKI6_9BURK</name>
<accession>A0AA48WKI6</accession>
<dbReference type="InterPro" id="IPR025668">
    <property type="entry name" value="Tnp_DDE_dom"/>
</dbReference>
<dbReference type="EMBL" id="CP065053">
    <property type="protein sequence ID" value="QPI53323.1"/>
    <property type="molecule type" value="Genomic_DNA"/>
</dbReference>
<evidence type="ECO:0000313" key="2">
    <source>
        <dbReference type="EMBL" id="QPI53323.1"/>
    </source>
</evidence>
<keyword evidence="3" id="KW-1185">Reference proteome</keyword>
<dbReference type="InterPro" id="IPR012337">
    <property type="entry name" value="RNaseH-like_sf"/>
</dbReference>
<evidence type="ECO:0000313" key="3">
    <source>
        <dbReference type="Proteomes" id="UP000662888"/>
    </source>
</evidence>
<feature type="domain" description="Transposase DDE" evidence="1">
    <location>
        <begin position="15"/>
        <end position="449"/>
    </location>
</feature>